<accession>X1NPE3</accession>
<organism evidence="1">
    <name type="scientific">marine sediment metagenome</name>
    <dbReference type="NCBI Taxonomy" id="412755"/>
    <lineage>
        <taxon>unclassified sequences</taxon>
        <taxon>metagenomes</taxon>
        <taxon>ecological metagenomes</taxon>
    </lineage>
</organism>
<sequence>MGLRAYFLVTLGDHMEQHKSIDMVRQLEEMPEVDFVDPVIGRRDMVIMVVAPVTVQATANKIRAREGIKDLEVLRVVSMLEHHHPSKREPVRVLVPSSV</sequence>
<proteinExistence type="predicted"/>
<dbReference type="InterPro" id="IPR011008">
    <property type="entry name" value="Dimeric_a/b-barrel"/>
</dbReference>
<evidence type="ECO:0008006" key="2">
    <source>
        <dbReference type="Google" id="ProtNLM"/>
    </source>
</evidence>
<dbReference type="EMBL" id="BARV01023196">
    <property type="protein sequence ID" value="GAI28675.1"/>
    <property type="molecule type" value="Genomic_DNA"/>
</dbReference>
<protein>
    <recommendedName>
        <fullName evidence="2">Transcription regulator AsnC/Lrp ligand binding domain-containing protein</fullName>
    </recommendedName>
</protein>
<comment type="caution">
    <text evidence="1">The sequence shown here is derived from an EMBL/GenBank/DDBJ whole genome shotgun (WGS) entry which is preliminary data.</text>
</comment>
<dbReference type="SUPFAM" id="SSF54909">
    <property type="entry name" value="Dimeric alpha+beta barrel"/>
    <property type="match status" value="1"/>
</dbReference>
<dbReference type="AlphaFoldDB" id="X1NPE3"/>
<gene>
    <name evidence="1" type="ORF">S06H3_38101</name>
</gene>
<dbReference type="Gene3D" id="3.30.70.920">
    <property type="match status" value="1"/>
</dbReference>
<name>X1NPE3_9ZZZZ</name>
<reference evidence="1" key="1">
    <citation type="journal article" date="2014" name="Front. Microbiol.">
        <title>High frequency of phylogenetically diverse reductive dehalogenase-homologous genes in deep subseafloor sedimentary metagenomes.</title>
        <authorList>
            <person name="Kawai M."/>
            <person name="Futagami T."/>
            <person name="Toyoda A."/>
            <person name="Takaki Y."/>
            <person name="Nishi S."/>
            <person name="Hori S."/>
            <person name="Arai W."/>
            <person name="Tsubouchi T."/>
            <person name="Morono Y."/>
            <person name="Uchiyama I."/>
            <person name="Ito T."/>
            <person name="Fujiyama A."/>
            <person name="Inagaki F."/>
            <person name="Takami H."/>
        </authorList>
    </citation>
    <scope>NUCLEOTIDE SEQUENCE</scope>
    <source>
        <strain evidence="1">Expedition CK06-06</strain>
    </source>
</reference>
<evidence type="ECO:0000313" key="1">
    <source>
        <dbReference type="EMBL" id="GAI28675.1"/>
    </source>
</evidence>